<evidence type="ECO:0000313" key="3">
    <source>
        <dbReference type="EMBL" id="SDF24817.1"/>
    </source>
</evidence>
<dbReference type="AlphaFoldDB" id="A0A1G7JIQ6"/>
<proteinExistence type="predicted"/>
<dbReference type="PROSITE" id="PS50966">
    <property type="entry name" value="ZF_SWIM"/>
    <property type="match status" value="1"/>
</dbReference>
<keyword evidence="4" id="KW-1185">Reference proteome</keyword>
<organism evidence="3 4">
    <name type="scientific">Thermus arciformis</name>
    <dbReference type="NCBI Taxonomy" id="482827"/>
    <lineage>
        <taxon>Bacteria</taxon>
        <taxon>Thermotogati</taxon>
        <taxon>Deinococcota</taxon>
        <taxon>Deinococci</taxon>
        <taxon>Thermales</taxon>
        <taxon>Thermaceae</taxon>
        <taxon>Thermus</taxon>
    </lineage>
</organism>
<sequence length="101" mass="11242">MPLKERLFQTLAKLEKGKALLGKVHPVAGMDGLFVVESEAQPGKRYLVDLEAETCTCPAYAQGKTRPCKHQVAVVLSLWLREKRERAQARTEARAAERPVA</sequence>
<name>A0A1G7JIQ6_9DEIN</name>
<evidence type="ECO:0000256" key="1">
    <source>
        <dbReference type="PROSITE-ProRule" id="PRU00325"/>
    </source>
</evidence>
<dbReference type="OrthoDB" id="27418at2"/>
<keyword evidence="1" id="KW-0863">Zinc-finger</keyword>
<keyword evidence="1" id="KW-0862">Zinc</keyword>
<dbReference type="GO" id="GO:0008270">
    <property type="term" value="F:zinc ion binding"/>
    <property type="evidence" value="ECO:0007669"/>
    <property type="project" value="UniProtKB-KW"/>
</dbReference>
<keyword evidence="1" id="KW-0479">Metal-binding</keyword>
<evidence type="ECO:0000313" key="4">
    <source>
        <dbReference type="Proteomes" id="UP000199446"/>
    </source>
</evidence>
<reference evidence="4" key="1">
    <citation type="submission" date="2016-10" db="EMBL/GenBank/DDBJ databases">
        <authorList>
            <person name="Varghese N."/>
            <person name="Submissions S."/>
        </authorList>
    </citation>
    <scope>NUCLEOTIDE SEQUENCE [LARGE SCALE GENOMIC DNA]</scope>
    <source>
        <strain evidence="4">CGMCC 1.6992</strain>
    </source>
</reference>
<protein>
    <submittedName>
        <fullName evidence="3">SWIM zinc finger</fullName>
    </submittedName>
</protein>
<dbReference type="STRING" id="482827.SAMN04488243_1354"/>
<dbReference type="Pfam" id="PF04434">
    <property type="entry name" value="SWIM"/>
    <property type="match status" value="1"/>
</dbReference>
<dbReference type="RefSeq" id="WP_093008334.1">
    <property type="nucleotide sequence ID" value="NZ_FNBC01000035.1"/>
</dbReference>
<dbReference type="EMBL" id="FNBC01000035">
    <property type="protein sequence ID" value="SDF24817.1"/>
    <property type="molecule type" value="Genomic_DNA"/>
</dbReference>
<feature type="domain" description="SWIM-type" evidence="2">
    <location>
        <begin position="46"/>
        <end position="79"/>
    </location>
</feature>
<dbReference type="Proteomes" id="UP000199446">
    <property type="component" value="Unassembled WGS sequence"/>
</dbReference>
<gene>
    <name evidence="3" type="ORF">SAMN04488243_1354</name>
</gene>
<accession>A0A1G7JIQ6</accession>
<evidence type="ECO:0000259" key="2">
    <source>
        <dbReference type="PROSITE" id="PS50966"/>
    </source>
</evidence>
<dbReference type="InterPro" id="IPR007527">
    <property type="entry name" value="Znf_SWIM"/>
</dbReference>